<dbReference type="EMBL" id="AFZX01000075">
    <property type="protein sequence ID" value="EHL06380.1"/>
    <property type="molecule type" value="Genomic_DNA"/>
</dbReference>
<evidence type="ECO:0000313" key="1">
    <source>
        <dbReference type="EMBL" id="EHL06380.1"/>
    </source>
</evidence>
<sequence>MLSNFGRACSRGERLTGWKAFPLGPSYSFIMPLAPELCNSLLYLSEYSE</sequence>
<evidence type="ECO:0000313" key="2">
    <source>
        <dbReference type="Proteomes" id="UP000004416"/>
    </source>
</evidence>
<dbReference type="AlphaFoldDB" id="G9XPQ2"/>
<organism evidence="1 2">
    <name type="scientific">Desulfitobacterium hafniense DP7</name>
    <dbReference type="NCBI Taxonomy" id="537010"/>
    <lineage>
        <taxon>Bacteria</taxon>
        <taxon>Bacillati</taxon>
        <taxon>Bacillota</taxon>
        <taxon>Clostridia</taxon>
        <taxon>Eubacteriales</taxon>
        <taxon>Desulfitobacteriaceae</taxon>
        <taxon>Desulfitobacterium</taxon>
    </lineage>
</organism>
<dbReference type="HOGENOM" id="CLU_3134872_0_0_9"/>
<comment type="caution">
    <text evidence="1">The sequence shown here is derived from an EMBL/GenBank/DDBJ whole genome shotgun (WGS) entry which is preliminary data.</text>
</comment>
<protein>
    <submittedName>
        <fullName evidence="1">Uncharacterized protein</fullName>
    </submittedName>
</protein>
<accession>G9XPQ2</accession>
<dbReference type="Proteomes" id="UP000004416">
    <property type="component" value="Unassembled WGS sequence"/>
</dbReference>
<proteinExistence type="predicted"/>
<name>G9XPQ2_DESHA</name>
<reference evidence="1 2" key="1">
    <citation type="submission" date="2011-08" db="EMBL/GenBank/DDBJ databases">
        <authorList>
            <person name="Weinstock G."/>
            <person name="Sodergren E."/>
            <person name="Clifton S."/>
            <person name="Fulton L."/>
            <person name="Fulton B."/>
            <person name="Courtney L."/>
            <person name="Fronick C."/>
            <person name="Harrison M."/>
            <person name="Strong C."/>
            <person name="Farmer C."/>
            <person name="Delahaunty K."/>
            <person name="Markovic C."/>
            <person name="Hall O."/>
            <person name="Minx P."/>
            <person name="Tomlinson C."/>
            <person name="Mitreva M."/>
            <person name="Hou S."/>
            <person name="Chen J."/>
            <person name="Wollam A."/>
            <person name="Pepin K.H."/>
            <person name="Johnson M."/>
            <person name="Bhonagiri V."/>
            <person name="Zhang X."/>
            <person name="Suruliraj S."/>
            <person name="Warren W."/>
            <person name="Chinwalla A."/>
            <person name="Mardis E.R."/>
            <person name="Wilson R.K."/>
        </authorList>
    </citation>
    <scope>NUCLEOTIDE SEQUENCE [LARGE SCALE GENOMIC DNA]</scope>
    <source>
        <strain evidence="1 2">DP7</strain>
    </source>
</reference>
<gene>
    <name evidence="1" type="ORF">HMPREF0322_02948</name>
</gene>